<dbReference type="AlphaFoldDB" id="X1MY97"/>
<reference evidence="1" key="1">
    <citation type="journal article" date="2014" name="Front. Microbiol.">
        <title>High frequency of phylogenetically diverse reductive dehalogenase-homologous genes in deep subseafloor sedimentary metagenomes.</title>
        <authorList>
            <person name="Kawai M."/>
            <person name="Futagami T."/>
            <person name="Toyoda A."/>
            <person name="Takaki Y."/>
            <person name="Nishi S."/>
            <person name="Hori S."/>
            <person name="Arai W."/>
            <person name="Tsubouchi T."/>
            <person name="Morono Y."/>
            <person name="Uchiyama I."/>
            <person name="Ito T."/>
            <person name="Fujiyama A."/>
            <person name="Inagaki F."/>
            <person name="Takami H."/>
        </authorList>
    </citation>
    <scope>NUCLEOTIDE SEQUENCE</scope>
    <source>
        <strain evidence="1">Expedition CK06-06</strain>
    </source>
</reference>
<evidence type="ECO:0000313" key="1">
    <source>
        <dbReference type="EMBL" id="GAI11349.1"/>
    </source>
</evidence>
<organism evidence="1">
    <name type="scientific">marine sediment metagenome</name>
    <dbReference type="NCBI Taxonomy" id="412755"/>
    <lineage>
        <taxon>unclassified sequences</taxon>
        <taxon>metagenomes</taxon>
        <taxon>ecological metagenomes</taxon>
    </lineage>
</organism>
<proteinExistence type="predicted"/>
<accession>X1MY97</accession>
<sequence>MISLVQEATSKHFAILQEVLENAPGPAKKGIEWAIAVSIRGSIRAIEALSKIKPSNKNNKDNGQKTFHIIASCNRGGTIEPKGIQFSQGESVAFEIIADEEYTLVWVRVDNKKLEGISPYSFDDIDSNHTIHAHFKKIKNSSNQNDDVD</sequence>
<name>X1MY97_9ZZZZ</name>
<protein>
    <submittedName>
        <fullName evidence="1">Uncharacterized protein</fullName>
    </submittedName>
</protein>
<gene>
    <name evidence="1" type="ORF">S06H3_22077</name>
</gene>
<comment type="caution">
    <text evidence="1">The sequence shown here is derived from an EMBL/GenBank/DDBJ whole genome shotgun (WGS) entry which is preliminary data.</text>
</comment>
<dbReference type="EMBL" id="BARV01011719">
    <property type="protein sequence ID" value="GAI11349.1"/>
    <property type="molecule type" value="Genomic_DNA"/>
</dbReference>